<dbReference type="AlphaFoldDB" id="A0A212LWG1"/>
<keyword evidence="4 9" id="KW-0694">RNA-binding</keyword>
<sequence length="210" mass="24081">MAKYTGPVCRLCRREGAKLYLKGDRCYSDKCSFTERGFAPGQHGAGQTRKKVSEYGIQLREKQKTRRIYGVLERQFHNYFVKADRQKGITGENLLVMLERRLDNVVFRMGLAESRNQARQLVRHGLIRVNGRRVNIPSFLVKAGDAVGVREESKQSPIIKKIAESLGSKQAPAWLEVNAEDMSGKVMRYPTREEIDIPIQEHLIVELYSR</sequence>
<dbReference type="RefSeq" id="WP_075752873.1">
    <property type="nucleotide sequence ID" value="NZ_LT608335.1"/>
</dbReference>
<keyword evidence="5 9" id="KW-0689">Ribosomal protein</keyword>
<evidence type="ECO:0000256" key="9">
    <source>
        <dbReference type="HAMAP-Rule" id="MF_01306"/>
    </source>
</evidence>
<evidence type="ECO:0000256" key="6">
    <source>
        <dbReference type="ARBA" id="ARBA00023274"/>
    </source>
</evidence>
<evidence type="ECO:0000256" key="2">
    <source>
        <dbReference type="ARBA" id="ARBA00007465"/>
    </source>
</evidence>
<evidence type="ECO:0000256" key="5">
    <source>
        <dbReference type="ARBA" id="ARBA00022980"/>
    </source>
</evidence>
<protein>
    <recommendedName>
        <fullName evidence="8 9">Small ribosomal subunit protein uS4</fullName>
    </recommendedName>
</protein>
<evidence type="ECO:0000256" key="1">
    <source>
        <dbReference type="ARBA" id="ARBA00003866"/>
    </source>
</evidence>
<keyword evidence="6 9" id="KW-0687">Ribonucleoprotein</keyword>
<dbReference type="GO" id="GO:0006412">
    <property type="term" value="P:translation"/>
    <property type="evidence" value="ECO:0007669"/>
    <property type="project" value="UniProtKB-UniRule"/>
</dbReference>
<dbReference type="FunFam" id="3.10.290.10:FF:000001">
    <property type="entry name" value="30S ribosomal protein S4"/>
    <property type="match status" value="1"/>
</dbReference>
<dbReference type="PROSITE" id="PS00632">
    <property type="entry name" value="RIBOSOMAL_S4"/>
    <property type="match status" value="1"/>
</dbReference>
<dbReference type="GO" id="GO:0042274">
    <property type="term" value="P:ribosomal small subunit biogenesis"/>
    <property type="evidence" value="ECO:0007669"/>
    <property type="project" value="TreeGrafter"/>
</dbReference>
<comment type="function">
    <text evidence="1 9">One of the primary rRNA binding proteins, it binds directly to 16S rRNA where it nucleates assembly of the body of the 30S subunit.</text>
</comment>
<reference evidence="13" key="1">
    <citation type="submission" date="2016-08" db="EMBL/GenBank/DDBJ databases">
        <authorList>
            <person name="Seilhamer J.J."/>
        </authorList>
    </citation>
    <scope>NUCLEOTIDE SEQUENCE</scope>
    <source>
        <strain evidence="13">86</strain>
    </source>
</reference>
<evidence type="ECO:0000256" key="4">
    <source>
        <dbReference type="ARBA" id="ARBA00022884"/>
    </source>
</evidence>
<dbReference type="HAMAP" id="MF_01306_B">
    <property type="entry name" value="Ribosomal_uS4_B"/>
    <property type="match status" value="1"/>
</dbReference>
<dbReference type="GO" id="GO:0019843">
    <property type="term" value="F:rRNA binding"/>
    <property type="evidence" value="ECO:0007669"/>
    <property type="project" value="UniProtKB-UniRule"/>
</dbReference>
<evidence type="ECO:0000259" key="11">
    <source>
        <dbReference type="SMART" id="SM00363"/>
    </source>
</evidence>
<comment type="function">
    <text evidence="9">With S5 and S12 plays an important role in translational accuracy.</text>
</comment>
<dbReference type="InterPro" id="IPR001912">
    <property type="entry name" value="Ribosomal_uS4_N"/>
</dbReference>
<dbReference type="SMART" id="SM01390">
    <property type="entry name" value="Ribosomal_S4"/>
    <property type="match status" value="1"/>
</dbReference>
<organism evidence="13">
    <name type="scientific">uncultured Sporomusa sp</name>
    <dbReference type="NCBI Taxonomy" id="307249"/>
    <lineage>
        <taxon>Bacteria</taxon>
        <taxon>Bacillati</taxon>
        <taxon>Bacillota</taxon>
        <taxon>Negativicutes</taxon>
        <taxon>Selenomonadales</taxon>
        <taxon>Sporomusaceae</taxon>
        <taxon>Sporomusa</taxon>
        <taxon>environmental samples</taxon>
    </lineage>
</organism>
<evidence type="ECO:0000256" key="8">
    <source>
        <dbReference type="ARBA" id="ARBA00035254"/>
    </source>
</evidence>
<dbReference type="GO" id="GO:0003735">
    <property type="term" value="F:structural constituent of ribosome"/>
    <property type="evidence" value="ECO:0007669"/>
    <property type="project" value="InterPro"/>
</dbReference>
<dbReference type="InterPro" id="IPR036986">
    <property type="entry name" value="S4_RNA-bd_sf"/>
</dbReference>
<evidence type="ECO:0000256" key="10">
    <source>
        <dbReference type="RuleBase" id="RU003699"/>
    </source>
</evidence>
<comment type="similarity">
    <text evidence="2 9 10">Belongs to the universal ribosomal protein uS4 family.</text>
</comment>
<dbReference type="GO" id="GO:0015935">
    <property type="term" value="C:small ribosomal subunit"/>
    <property type="evidence" value="ECO:0007669"/>
    <property type="project" value="InterPro"/>
</dbReference>
<dbReference type="PROSITE" id="PS50889">
    <property type="entry name" value="S4"/>
    <property type="match status" value="1"/>
</dbReference>
<dbReference type="SUPFAM" id="SSF55174">
    <property type="entry name" value="Alpha-L RNA-binding motif"/>
    <property type="match status" value="1"/>
</dbReference>
<dbReference type="Pfam" id="PF00163">
    <property type="entry name" value="Ribosomal_S4"/>
    <property type="match status" value="1"/>
</dbReference>
<dbReference type="CDD" id="cd00165">
    <property type="entry name" value="S4"/>
    <property type="match status" value="1"/>
</dbReference>
<dbReference type="FunFam" id="1.10.1050.10:FF:000001">
    <property type="entry name" value="30S ribosomal protein S4"/>
    <property type="match status" value="1"/>
</dbReference>
<dbReference type="Gene3D" id="3.10.290.10">
    <property type="entry name" value="RNA-binding S4 domain"/>
    <property type="match status" value="1"/>
</dbReference>
<dbReference type="Gene3D" id="1.10.1050.10">
    <property type="entry name" value="Ribosomal Protein S4 Delta 41, Chain A, domain 1"/>
    <property type="match status" value="1"/>
</dbReference>
<dbReference type="NCBIfam" id="NF003717">
    <property type="entry name" value="PRK05327.1"/>
    <property type="match status" value="1"/>
</dbReference>
<comment type="subunit">
    <text evidence="7 9">Part of the 30S ribosomal subunit. Contacts protein S5. The interaction surface between S4 and S5 is involved in control of translational fidelity.</text>
</comment>
<dbReference type="NCBIfam" id="TIGR01017">
    <property type="entry name" value="rpsD_bact"/>
    <property type="match status" value="1"/>
</dbReference>
<dbReference type="PANTHER" id="PTHR11831">
    <property type="entry name" value="30S 40S RIBOSOMAL PROTEIN"/>
    <property type="match status" value="1"/>
</dbReference>
<dbReference type="InterPro" id="IPR018079">
    <property type="entry name" value="Ribosomal_uS4_CS"/>
</dbReference>
<accession>A0A212LWG1</accession>
<dbReference type="InterPro" id="IPR005709">
    <property type="entry name" value="Ribosomal_uS4_bac-type"/>
</dbReference>
<evidence type="ECO:0000259" key="12">
    <source>
        <dbReference type="SMART" id="SM01390"/>
    </source>
</evidence>
<keyword evidence="3 9" id="KW-0699">rRNA-binding</keyword>
<evidence type="ECO:0000256" key="3">
    <source>
        <dbReference type="ARBA" id="ARBA00022730"/>
    </source>
</evidence>
<evidence type="ECO:0000313" key="13">
    <source>
        <dbReference type="EMBL" id="SCM81759.1"/>
    </source>
</evidence>
<dbReference type="EMBL" id="FMJE01000004">
    <property type="protein sequence ID" value="SCM81759.1"/>
    <property type="molecule type" value="Genomic_DNA"/>
</dbReference>
<gene>
    <name evidence="9 13" type="primary">rpsD</name>
    <name evidence="13" type="ORF">KL86SPO_40243</name>
</gene>
<evidence type="ECO:0000256" key="7">
    <source>
        <dbReference type="ARBA" id="ARBA00025813"/>
    </source>
</evidence>
<dbReference type="PANTHER" id="PTHR11831:SF4">
    <property type="entry name" value="SMALL RIBOSOMAL SUBUNIT PROTEIN US4M"/>
    <property type="match status" value="1"/>
</dbReference>
<feature type="domain" description="RNA-binding S4" evidence="11">
    <location>
        <begin position="100"/>
        <end position="163"/>
    </location>
</feature>
<name>A0A212LWG1_9FIRM</name>
<feature type="domain" description="Small ribosomal subunit protein uS4 N-terminal" evidence="12">
    <location>
        <begin position="3"/>
        <end position="99"/>
    </location>
</feature>
<proteinExistence type="inferred from homology"/>
<dbReference type="InterPro" id="IPR022801">
    <property type="entry name" value="Ribosomal_uS4"/>
</dbReference>
<dbReference type="SMART" id="SM00363">
    <property type="entry name" value="S4"/>
    <property type="match status" value="1"/>
</dbReference>
<dbReference type="Pfam" id="PF01479">
    <property type="entry name" value="S4"/>
    <property type="match status" value="1"/>
</dbReference>
<dbReference type="InterPro" id="IPR002942">
    <property type="entry name" value="S4_RNA-bd"/>
</dbReference>